<reference evidence="4 5" key="1">
    <citation type="submission" date="2016-09" db="EMBL/GenBank/DDBJ databases">
        <authorList>
            <person name="Capua I."/>
            <person name="De Benedictis P."/>
            <person name="Joannis T."/>
            <person name="Lombin L.H."/>
            <person name="Cattoli G."/>
        </authorList>
    </citation>
    <scope>NUCLEOTIDE SEQUENCE [LARGE SCALE GENOMIC DNA]</scope>
    <source>
        <strain evidence="4 5">GluBS11</strain>
    </source>
</reference>
<dbReference type="OrthoDB" id="9802241at2"/>
<dbReference type="AlphaFoldDB" id="A0A1D3TVP3"/>
<dbReference type="Gene3D" id="2.40.37.10">
    <property type="entry name" value="Lyase, Ornithine Decarboxylase, Chain A, domain 1"/>
    <property type="match status" value="1"/>
</dbReference>
<protein>
    <submittedName>
        <fullName evidence="4">Diaminopimelate decarboxylase</fullName>
    </submittedName>
</protein>
<dbReference type="STRING" id="1619234.SAMN05421730_101819"/>
<dbReference type="InterPro" id="IPR009006">
    <property type="entry name" value="Ala_racemase/Decarboxylase_C"/>
</dbReference>
<accession>A0A1D3TVP3</accession>
<dbReference type="InterPro" id="IPR029066">
    <property type="entry name" value="PLP-binding_barrel"/>
</dbReference>
<dbReference type="RefSeq" id="WP_091235126.1">
    <property type="nucleotide sequence ID" value="NZ_FMKA01000018.1"/>
</dbReference>
<comment type="cofactor">
    <cofactor evidence="1">
        <name>pyridoxal 5'-phosphate</name>
        <dbReference type="ChEBI" id="CHEBI:597326"/>
    </cofactor>
</comment>
<evidence type="ECO:0000313" key="5">
    <source>
        <dbReference type="Proteomes" id="UP000199315"/>
    </source>
</evidence>
<sequence length="392" mass="43677">MDDKILEKIAETQGTPAYVFNLDELSDRLEMIRKHLNGAAELCYAMKANPFLIGHMGGLVERFEVCSPGEYAICERAGIPASKIVLSGVNKEYGEIEGVVETAGGSTVYTIESEQHLQILAECSGKKKEMLPVLIRLTSGNQFGIDEKAVCSMLERWDTYPYLEFRGIQFYSGTQKKNAALMEKELKHLDAFCAELKERFQIEIPELEYGPGLCVSYFEKEEEDADREILESLAGMLKAMEFAGKITLEIGRYMAAHCGYYLTSIVDTKRNQDRNYCIIDGGINHISYHGQIMAMKVPPHSHIPQKPEGGTEKWNVCGSLCTVADVLVKELPLSGAGTGDLLIFKRIGAYSVTEGIYLFLSRNLPKVLFYSREGGVLVARDTQPTYTINSKS</sequence>
<dbReference type="PANTHER" id="PTHR43727:SF2">
    <property type="entry name" value="GROUP IV DECARBOXYLASE"/>
    <property type="match status" value="1"/>
</dbReference>
<dbReference type="GO" id="GO:0009089">
    <property type="term" value="P:lysine biosynthetic process via diaminopimelate"/>
    <property type="evidence" value="ECO:0007669"/>
    <property type="project" value="TreeGrafter"/>
</dbReference>
<dbReference type="Proteomes" id="UP000199315">
    <property type="component" value="Unassembled WGS sequence"/>
</dbReference>
<dbReference type="SUPFAM" id="SSF50621">
    <property type="entry name" value="Alanine racemase C-terminal domain-like"/>
    <property type="match status" value="1"/>
</dbReference>
<dbReference type="Pfam" id="PF02784">
    <property type="entry name" value="Orn_Arg_deC_N"/>
    <property type="match status" value="1"/>
</dbReference>
<evidence type="ECO:0000256" key="2">
    <source>
        <dbReference type="ARBA" id="ARBA00022898"/>
    </source>
</evidence>
<dbReference type="GO" id="GO:0008836">
    <property type="term" value="F:diaminopimelate decarboxylase activity"/>
    <property type="evidence" value="ECO:0007669"/>
    <property type="project" value="TreeGrafter"/>
</dbReference>
<dbReference type="Gene3D" id="3.20.20.10">
    <property type="entry name" value="Alanine racemase"/>
    <property type="match status" value="1"/>
</dbReference>
<evidence type="ECO:0000259" key="3">
    <source>
        <dbReference type="Pfam" id="PF02784"/>
    </source>
</evidence>
<organism evidence="4 5">
    <name type="scientific">Anaerobium acetethylicum</name>
    <dbReference type="NCBI Taxonomy" id="1619234"/>
    <lineage>
        <taxon>Bacteria</taxon>
        <taxon>Bacillati</taxon>
        <taxon>Bacillota</taxon>
        <taxon>Clostridia</taxon>
        <taxon>Lachnospirales</taxon>
        <taxon>Lachnospiraceae</taxon>
        <taxon>Anaerobium</taxon>
    </lineage>
</organism>
<evidence type="ECO:0000256" key="1">
    <source>
        <dbReference type="ARBA" id="ARBA00001933"/>
    </source>
</evidence>
<dbReference type="PANTHER" id="PTHR43727">
    <property type="entry name" value="DIAMINOPIMELATE DECARBOXYLASE"/>
    <property type="match status" value="1"/>
</dbReference>
<evidence type="ECO:0000313" key="4">
    <source>
        <dbReference type="EMBL" id="SCP98229.1"/>
    </source>
</evidence>
<name>A0A1D3TVP3_9FIRM</name>
<keyword evidence="2" id="KW-0663">Pyridoxal phosphate</keyword>
<gene>
    <name evidence="4" type="ORF">SAMN05421730_101819</name>
</gene>
<keyword evidence="5" id="KW-1185">Reference proteome</keyword>
<dbReference type="SUPFAM" id="SSF51419">
    <property type="entry name" value="PLP-binding barrel"/>
    <property type="match status" value="1"/>
</dbReference>
<dbReference type="InterPro" id="IPR022644">
    <property type="entry name" value="De-COase2_N"/>
</dbReference>
<proteinExistence type="predicted"/>
<feature type="domain" description="Orn/DAP/Arg decarboxylase 2 N-terminal" evidence="3">
    <location>
        <begin position="23"/>
        <end position="256"/>
    </location>
</feature>
<dbReference type="EMBL" id="FMKA01000018">
    <property type="protein sequence ID" value="SCP98229.1"/>
    <property type="molecule type" value="Genomic_DNA"/>
</dbReference>